<evidence type="ECO:0000256" key="5">
    <source>
        <dbReference type="SAM" id="SignalP"/>
    </source>
</evidence>
<evidence type="ECO:0000256" key="4">
    <source>
        <dbReference type="ARBA" id="ARBA00038306"/>
    </source>
</evidence>
<evidence type="ECO:0000256" key="3">
    <source>
        <dbReference type="ARBA" id="ARBA00023136"/>
    </source>
</evidence>
<comment type="subcellular location">
    <subcellularLocation>
        <location evidence="1">Membrane</location>
    </subcellularLocation>
</comment>
<evidence type="ECO:0000259" key="6">
    <source>
        <dbReference type="Pfam" id="PF13505"/>
    </source>
</evidence>
<dbReference type="InterPro" id="IPR027385">
    <property type="entry name" value="Beta-barrel_OMP"/>
</dbReference>
<accession>A0A7X6JYS9</accession>
<dbReference type="InterPro" id="IPR011250">
    <property type="entry name" value="OMP/PagP_B-barrel"/>
</dbReference>
<evidence type="ECO:0000256" key="2">
    <source>
        <dbReference type="ARBA" id="ARBA00022729"/>
    </source>
</evidence>
<keyword evidence="3" id="KW-0472">Membrane</keyword>
<feature type="signal peptide" evidence="5">
    <location>
        <begin position="1"/>
        <end position="20"/>
    </location>
</feature>
<evidence type="ECO:0000256" key="1">
    <source>
        <dbReference type="ARBA" id="ARBA00004370"/>
    </source>
</evidence>
<keyword evidence="8" id="KW-1185">Reference proteome</keyword>
<evidence type="ECO:0000313" key="8">
    <source>
        <dbReference type="Proteomes" id="UP000526408"/>
    </source>
</evidence>
<feature type="chain" id="PRO_5031223310" evidence="5">
    <location>
        <begin position="21"/>
        <end position="204"/>
    </location>
</feature>
<protein>
    <submittedName>
        <fullName evidence="7">Porin family protein</fullName>
    </submittedName>
</protein>
<dbReference type="GO" id="GO:0016020">
    <property type="term" value="C:membrane"/>
    <property type="evidence" value="ECO:0007669"/>
    <property type="project" value="UniProtKB-SubCell"/>
</dbReference>
<evidence type="ECO:0000313" key="7">
    <source>
        <dbReference type="EMBL" id="NKX46200.1"/>
    </source>
</evidence>
<organism evidence="7 8">
    <name type="scientific">Roseicyclus persicicus</name>
    <dbReference type="NCBI Taxonomy" id="2650661"/>
    <lineage>
        <taxon>Bacteria</taxon>
        <taxon>Pseudomonadati</taxon>
        <taxon>Pseudomonadota</taxon>
        <taxon>Alphaproteobacteria</taxon>
        <taxon>Rhodobacterales</taxon>
        <taxon>Roseobacteraceae</taxon>
        <taxon>Roseicyclus</taxon>
    </lineage>
</organism>
<comment type="similarity">
    <text evidence="4">Belongs to the Omp25/RopB family.</text>
</comment>
<dbReference type="RefSeq" id="WP_168624584.1">
    <property type="nucleotide sequence ID" value="NZ_JAAZQQ010000006.1"/>
</dbReference>
<reference evidence="7 8" key="1">
    <citation type="submission" date="2020-04" db="EMBL/GenBank/DDBJ databases">
        <authorList>
            <person name="Yoon J."/>
        </authorList>
    </citation>
    <scope>NUCLEOTIDE SEQUENCE [LARGE SCALE GENOMIC DNA]</scope>
    <source>
        <strain evidence="7 8">KMU-115</strain>
    </source>
</reference>
<dbReference type="InterPro" id="IPR051692">
    <property type="entry name" value="OMP-like"/>
</dbReference>
<dbReference type="PANTHER" id="PTHR34001:SF3">
    <property type="entry name" value="BLL7405 PROTEIN"/>
    <property type="match status" value="1"/>
</dbReference>
<feature type="domain" description="Outer membrane protein beta-barrel" evidence="6">
    <location>
        <begin position="34"/>
        <end position="204"/>
    </location>
</feature>
<proteinExistence type="inferred from homology"/>
<name>A0A7X6JYS9_9RHOB</name>
<dbReference type="AlphaFoldDB" id="A0A7X6JYS9"/>
<dbReference type="Proteomes" id="UP000526408">
    <property type="component" value="Unassembled WGS sequence"/>
</dbReference>
<dbReference type="PANTHER" id="PTHR34001">
    <property type="entry name" value="BLL7405 PROTEIN"/>
    <property type="match status" value="1"/>
</dbReference>
<sequence length="204" mass="21263">MRNLLLAATLTVASATTAIAGGVAPTTTPPPAVTPAAPVYNWGGFYAGLSYGEVSGGITRNSAVPTQLPDLVGTGAGGGFVGYNWQTANNLVFGGELNITSFDTPYVGFPISIQSDSTELRGRVGMALNRALFYGFVGYAETELSNGGTIFEMDGVVYGLGVDVMITERFFGGIEVARRDVSGANGFELDVEIDTVALRLGVRF</sequence>
<dbReference type="EMBL" id="JAAZQQ010000006">
    <property type="protein sequence ID" value="NKX46200.1"/>
    <property type="molecule type" value="Genomic_DNA"/>
</dbReference>
<gene>
    <name evidence="7" type="ORF">HCU73_16520</name>
</gene>
<dbReference type="Pfam" id="PF13505">
    <property type="entry name" value="OMP_b-brl"/>
    <property type="match status" value="1"/>
</dbReference>
<dbReference type="SUPFAM" id="SSF56925">
    <property type="entry name" value="OMPA-like"/>
    <property type="match status" value="1"/>
</dbReference>
<comment type="caution">
    <text evidence="7">The sequence shown here is derived from an EMBL/GenBank/DDBJ whole genome shotgun (WGS) entry which is preliminary data.</text>
</comment>
<keyword evidence="2 5" id="KW-0732">Signal</keyword>